<feature type="signal peptide" evidence="1">
    <location>
        <begin position="1"/>
        <end position="32"/>
    </location>
</feature>
<dbReference type="Proteomes" id="UP000253940">
    <property type="component" value="Chromosome"/>
</dbReference>
<keyword evidence="1" id="KW-0732">Signal</keyword>
<dbReference type="PANTHER" id="PTHR22946:SF0">
    <property type="entry name" value="DIENELACTONE HYDROLASE DOMAIN-CONTAINING PROTEIN"/>
    <property type="match status" value="1"/>
</dbReference>
<dbReference type="EMBL" id="CP031222">
    <property type="protein sequence ID" value="AXI04329.1"/>
    <property type="molecule type" value="Genomic_DNA"/>
</dbReference>
<dbReference type="RefSeq" id="WP_114900437.1">
    <property type="nucleotide sequence ID" value="NZ_CP031222.1"/>
</dbReference>
<dbReference type="GO" id="GO:0016787">
    <property type="term" value="F:hydrolase activity"/>
    <property type="evidence" value="ECO:0007669"/>
    <property type="project" value="UniProtKB-KW"/>
</dbReference>
<name>A0A345PAM0_9GAMM</name>
<proteinExistence type="predicted"/>
<evidence type="ECO:0000313" key="4">
    <source>
        <dbReference type="Proteomes" id="UP000253940"/>
    </source>
</evidence>
<sequence>MTSISKLSLSKASLFKVTLTLAAGLYGSAALAAIQSKEIPYTAADGTKLVSYYVYDDAIKTKRPGILVVHEWWGLNDYARKRATQLAKLGYAALAIDMYGDGKHTEKASEAMEMMHGVFNDASTSMTRAKAGLELLEAQPQVDTSKIGAIGYCFGGKIVLDMARAGLPLAGVASFHGVLATATPAQASVVKAKILVLHGEADTMVKPAEVDAFKAEMKAGNVPYQFISYPNAKHGFSSPAADRLGKENMIDVGYNAAADKKSWHDMRVFFNSVFGEKH</sequence>
<dbReference type="InterPro" id="IPR002925">
    <property type="entry name" value="Dienelactn_hydro"/>
</dbReference>
<dbReference type="AlphaFoldDB" id="A0A345PAM0"/>
<protein>
    <submittedName>
        <fullName evidence="3">Dienelactone hydrolase family protein</fullName>
    </submittedName>
</protein>
<dbReference type="PANTHER" id="PTHR22946">
    <property type="entry name" value="DIENELACTONE HYDROLASE DOMAIN-CONTAINING PROTEIN-RELATED"/>
    <property type="match status" value="1"/>
</dbReference>
<reference evidence="3 4" key="1">
    <citation type="submission" date="2018-07" db="EMBL/GenBank/DDBJ databases">
        <title>Genome sequencing of Moraxellaceae gen. HYN0046.</title>
        <authorList>
            <person name="Kim M."/>
            <person name="Yi H."/>
        </authorList>
    </citation>
    <scope>NUCLEOTIDE SEQUENCE [LARGE SCALE GENOMIC DNA]</scope>
    <source>
        <strain evidence="3 4">HYN0046</strain>
    </source>
</reference>
<evidence type="ECO:0000256" key="1">
    <source>
        <dbReference type="SAM" id="SignalP"/>
    </source>
</evidence>
<gene>
    <name evidence="3" type="ORF">HYN46_16690</name>
</gene>
<dbReference type="InterPro" id="IPR029058">
    <property type="entry name" value="AB_hydrolase_fold"/>
</dbReference>
<dbReference type="SUPFAM" id="SSF53474">
    <property type="entry name" value="alpha/beta-Hydrolases"/>
    <property type="match status" value="1"/>
</dbReference>
<evidence type="ECO:0000259" key="2">
    <source>
        <dbReference type="Pfam" id="PF01738"/>
    </source>
</evidence>
<dbReference type="InterPro" id="IPR050261">
    <property type="entry name" value="FrsA_esterase"/>
</dbReference>
<keyword evidence="3" id="KW-0378">Hydrolase</keyword>
<dbReference type="OrthoDB" id="9787933at2"/>
<dbReference type="Gene3D" id="3.40.50.1820">
    <property type="entry name" value="alpha/beta hydrolase"/>
    <property type="match status" value="1"/>
</dbReference>
<accession>A0A345PAM0</accession>
<keyword evidence="4" id="KW-1185">Reference proteome</keyword>
<evidence type="ECO:0000313" key="3">
    <source>
        <dbReference type="EMBL" id="AXI04329.1"/>
    </source>
</evidence>
<dbReference type="Pfam" id="PF01738">
    <property type="entry name" value="DLH"/>
    <property type="match status" value="1"/>
</dbReference>
<dbReference type="KEGG" id="mbah:HYN46_16690"/>
<feature type="chain" id="PRO_5016782361" evidence="1">
    <location>
        <begin position="33"/>
        <end position="278"/>
    </location>
</feature>
<feature type="domain" description="Dienelactone hydrolase" evidence="2">
    <location>
        <begin position="60"/>
        <end position="273"/>
    </location>
</feature>
<organism evidence="3 4">
    <name type="scientific">Aquirhabdus parva</name>
    <dbReference type="NCBI Taxonomy" id="2283318"/>
    <lineage>
        <taxon>Bacteria</taxon>
        <taxon>Pseudomonadati</taxon>
        <taxon>Pseudomonadota</taxon>
        <taxon>Gammaproteobacteria</taxon>
        <taxon>Moraxellales</taxon>
        <taxon>Moraxellaceae</taxon>
        <taxon>Aquirhabdus</taxon>
    </lineage>
</organism>